<dbReference type="PANTHER" id="PTHR43806">
    <property type="entry name" value="PEPTIDASE S8"/>
    <property type="match status" value="1"/>
</dbReference>
<dbReference type="InterPro" id="IPR036852">
    <property type="entry name" value="Peptidase_S8/S53_dom_sf"/>
</dbReference>
<feature type="domain" description="Peptidase S8/S53" evidence="8">
    <location>
        <begin position="137"/>
        <end position="385"/>
    </location>
</feature>
<dbReference type="Gene3D" id="3.40.50.200">
    <property type="entry name" value="Peptidase S8/S53 domain"/>
    <property type="match status" value="1"/>
</dbReference>
<dbReference type="PANTHER" id="PTHR43806:SF66">
    <property type="entry name" value="SERIN ENDOPEPTIDASE"/>
    <property type="match status" value="1"/>
</dbReference>
<dbReference type="GO" id="GO:0006508">
    <property type="term" value="P:proteolysis"/>
    <property type="evidence" value="ECO:0007669"/>
    <property type="project" value="UniProtKB-KW"/>
</dbReference>
<keyword evidence="3 5" id="KW-0378">Hydrolase</keyword>
<sequence>MRFAQLLPALVLIARGAAQDDAGDQVKVEVEAKRFIVEFASGVRSKTKRDELLSEKGIRVLKTFESAVFSGASLETDNHNLDTLRVLPDVVGVWPNSKARLIAPVKRQVSVDPGTADAHAVHWATGVDELHKEGILGQGVKVGIVDTGVWYKHAALGGGFGPGFKVVGGWDHVGDGWKVGAAKKPDADPADEQGHGTHVAGILAGESESGWTGVAPKASLYAYKVFGSGDGTDQATIIDAFLRAYDDGMDVITASIGGRGGFANNAWAVVASRIAAQGVVVTIGAGNSGNGGPYYASTGSSGENVLSVASAEVRRNSTGDTVQPSYFTSWGGLYDLSVKPDTAAPGTDVFSTWPGGDDNQFVLLSGTSMATPYVAGVAALYISQHGGRGVHGKDFAKDLAMRIISSGASLPWLLYGGGADSAFRAPSQQVGGGLVDAKKVVKYATSLELRRFGLNDTLHFRADQGVAVRNTGKERVKYRFEVESWAGVELLNPYDERDPAETPRIRYRPEIVPANISVDIGLPGEFELGPGEERKAK</sequence>
<dbReference type="GeneID" id="73331476"/>
<name>A0AA37UST7_9PEZI</name>
<feature type="active site" description="Charge relay system" evidence="5">
    <location>
        <position position="368"/>
    </location>
</feature>
<comment type="similarity">
    <text evidence="1 5 6">Belongs to the peptidase S8 family.</text>
</comment>
<dbReference type="AlphaFoldDB" id="A0AA37UST7"/>
<dbReference type="PROSITE" id="PS00136">
    <property type="entry name" value="SUBTILASE_ASP"/>
    <property type="match status" value="1"/>
</dbReference>
<keyword evidence="10" id="KW-1185">Reference proteome</keyword>
<dbReference type="PROSITE" id="PS51892">
    <property type="entry name" value="SUBTILASE"/>
    <property type="match status" value="1"/>
</dbReference>
<evidence type="ECO:0000256" key="1">
    <source>
        <dbReference type="ARBA" id="ARBA00011073"/>
    </source>
</evidence>
<dbReference type="InterPro" id="IPR034187">
    <property type="entry name" value="Peptidases_S8_5"/>
</dbReference>
<dbReference type="InterPro" id="IPR023828">
    <property type="entry name" value="Peptidase_S8_Ser-AS"/>
</dbReference>
<dbReference type="PROSITE" id="PS00138">
    <property type="entry name" value="SUBTILASE_SER"/>
    <property type="match status" value="1"/>
</dbReference>
<dbReference type="PRINTS" id="PR00723">
    <property type="entry name" value="SUBTILISIN"/>
</dbReference>
<dbReference type="PROSITE" id="PS00137">
    <property type="entry name" value="SUBTILASE_HIS"/>
    <property type="match status" value="1"/>
</dbReference>
<dbReference type="InterPro" id="IPR022398">
    <property type="entry name" value="Peptidase_S8_His-AS"/>
</dbReference>
<dbReference type="Pfam" id="PF00082">
    <property type="entry name" value="Peptidase_S8"/>
    <property type="match status" value="1"/>
</dbReference>
<dbReference type="EMBL" id="BQXU01000037">
    <property type="protein sequence ID" value="GKT50493.1"/>
    <property type="molecule type" value="Genomic_DNA"/>
</dbReference>
<dbReference type="InterPro" id="IPR023827">
    <property type="entry name" value="Peptidase_S8_Asp-AS"/>
</dbReference>
<dbReference type="GO" id="GO:0004252">
    <property type="term" value="F:serine-type endopeptidase activity"/>
    <property type="evidence" value="ECO:0007669"/>
    <property type="project" value="UniProtKB-UniRule"/>
</dbReference>
<evidence type="ECO:0000259" key="8">
    <source>
        <dbReference type="Pfam" id="PF00082"/>
    </source>
</evidence>
<proteinExistence type="inferred from homology"/>
<evidence type="ECO:0000256" key="7">
    <source>
        <dbReference type="SAM" id="SignalP"/>
    </source>
</evidence>
<keyword evidence="2 5" id="KW-0645">Protease</keyword>
<evidence type="ECO:0000256" key="5">
    <source>
        <dbReference type="PROSITE-ProRule" id="PRU01240"/>
    </source>
</evidence>
<dbReference type="InterPro" id="IPR000209">
    <property type="entry name" value="Peptidase_S8/S53_dom"/>
</dbReference>
<accession>A0AA37UST7</accession>
<evidence type="ECO:0000313" key="9">
    <source>
        <dbReference type="EMBL" id="GKT50493.1"/>
    </source>
</evidence>
<evidence type="ECO:0000256" key="4">
    <source>
        <dbReference type="ARBA" id="ARBA00022825"/>
    </source>
</evidence>
<feature type="signal peptide" evidence="7">
    <location>
        <begin position="1"/>
        <end position="18"/>
    </location>
</feature>
<feature type="chain" id="PRO_5041424243" evidence="7">
    <location>
        <begin position="19"/>
        <end position="537"/>
    </location>
</feature>
<dbReference type="Proteomes" id="UP001055115">
    <property type="component" value="Unassembled WGS sequence"/>
</dbReference>
<evidence type="ECO:0000256" key="2">
    <source>
        <dbReference type="ARBA" id="ARBA00022670"/>
    </source>
</evidence>
<dbReference type="InterPro" id="IPR015500">
    <property type="entry name" value="Peptidase_S8_subtilisin-rel"/>
</dbReference>
<organism evidence="9 10">
    <name type="scientific">Colletotrichum spaethianum</name>
    <dbReference type="NCBI Taxonomy" id="700344"/>
    <lineage>
        <taxon>Eukaryota</taxon>
        <taxon>Fungi</taxon>
        <taxon>Dikarya</taxon>
        <taxon>Ascomycota</taxon>
        <taxon>Pezizomycotina</taxon>
        <taxon>Sordariomycetes</taxon>
        <taxon>Hypocreomycetidae</taxon>
        <taxon>Glomerellales</taxon>
        <taxon>Glomerellaceae</taxon>
        <taxon>Colletotrichum</taxon>
        <taxon>Colletotrichum spaethianum species complex</taxon>
    </lineage>
</organism>
<evidence type="ECO:0000256" key="6">
    <source>
        <dbReference type="RuleBase" id="RU003355"/>
    </source>
</evidence>
<comment type="caution">
    <text evidence="9">The sequence shown here is derived from an EMBL/GenBank/DDBJ whole genome shotgun (WGS) entry which is preliminary data.</text>
</comment>
<feature type="active site" description="Charge relay system" evidence="5">
    <location>
        <position position="195"/>
    </location>
</feature>
<protein>
    <submittedName>
        <fullName evidence="9">Subtilisin NAT</fullName>
    </submittedName>
</protein>
<evidence type="ECO:0000313" key="10">
    <source>
        <dbReference type="Proteomes" id="UP001055115"/>
    </source>
</evidence>
<evidence type="ECO:0000256" key="3">
    <source>
        <dbReference type="ARBA" id="ARBA00022801"/>
    </source>
</evidence>
<dbReference type="RefSeq" id="XP_049132843.1">
    <property type="nucleotide sequence ID" value="XM_049276886.1"/>
</dbReference>
<feature type="active site" description="Charge relay system" evidence="5">
    <location>
        <position position="146"/>
    </location>
</feature>
<reference evidence="9 10" key="1">
    <citation type="submission" date="2022-03" db="EMBL/GenBank/DDBJ databases">
        <title>Genome data of Colletotrichum spp.</title>
        <authorList>
            <person name="Utami Y.D."/>
            <person name="Hiruma K."/>
        </authorList>
    </citation>
    <scope>NUCLEOTIDE SEQUENCE [LARGE SCALE GENOMIC DNA]</scope>
    <source>
        <strain evidence="9 10">MAFF 239500</strain>
    </source>
</reference>
<gene>
    <name evidence="9" type="ORF">ColSpa_10674</name>
</gene>
<dbReference type="SUPFAM" id="SSF52743">
    <property type="entry name" value="Subtilisin-like"/>
    <property type="match status" value="1"/>
</dbReference>
<dbReference type="InterPro" id="IPR050131">
    <property type="entry name" value="Peptidase_S8_subtilisin-like"/>
</dbReference>
<keyword evidence="7" id="KW-0732">Signal</keyword>
<keyword evidence="4 5" id="KW-0720">Serine protease</keyword>
<dbReference type="CDD" id="cd07489">
    <property type="entry name" value="Peptidases_S8_5"/>
    <property type="match status" value="1"/>
</dbReference>